<proteinExistence type="predicted"/>
<organism evidence="2 3">
    <name type="scientific">Mycena chlorophos</name>
    <name type="common">Agaric fungus</name>
    <name type="synonym">Agaricus chlorophos</name>
    <dbReference type="NCBI Taxonomy" id="658473"/>
    <lineage>
        <taxon>Eukaryota</taxon>
        <taxon>Fungi</taxon>
        <taxon>Dikarya</taxon>
        <taxon>Basidiomycota</taxon>
        <taxon>Agaricomycotina</taxon>
        <taxon>Agaricomycetes</taxon>
        <taxon>Agaricomycetidae</taxon>
        <taxon>Agaricales</taxon>
        <taxon>Marasmiineae</taxon>
        <taxon>Mycenaceae</taxon>
        <taxon>Mycena</taxon>
    </lineage>
</organism>
<feature type="region of interest" description="Disordered" evidence="1">
    <location>
        <begin position="1"/>
        <end position="28"/>
    </location>
</feature>
<evidence type="ECO:0000256" key="1">
    <source>
        <dbReference type="SAM" id="MobiDB-lite"/>
    </source>
</evidence>
<reference evidence="2" key="1">
    <citation type="submission" date="2014-09" db="EMBL/GenBank/DDBJ databases">
        <title>Genome sequence of the luminous mushroom Mycena chlorophos for searching fungal bioluminescence genes.</title>
        <authorList>
            <person name="Tanaka Y."/>
            <person name="Kasuga D."/>
            <person name="Oba Y."/>
            <person name="Hase S."/>
            <person name="Sato K."/>
            <person name="Oba Y."/>
            <person name="Sakakibara Y."/>
        </authorList>
    </citation>
    <scope>NUCLEOTIDE SEQUENCE</scope>
</reference>
<evidence type="ECO:0000313" key="2">
    <source>
        <dbReference type="EMBL" id="GAT56027.1"/>
    </source>
</evidence>
<keyword evidence="3" id="KW-1185">Reference proteome</keyword>
<dbReference type="Proteomes" id="UP000815677">
    <property type="component" value="Unassembled WGS sequence"/>
</dbReference>
<sequence length="120" mass="13178">MPPRPRPPSLAKRYRPQEVPLLNPAPNDNLPAQCRKVGMRIGDVGVWRDDGSSLEVLFNACLPVDDPLHEQLGVPQGFVPFVLEKKAMVKTRYHSPGTVISTGRKWKASLDAGASSIIPQ</sequence>
<name>A0ABQ0LY96_MYCCL</name>
<protein>
    <submittedName>
        <fullName evidence="2">Uncharacterized protein</fullName>
    </submittedName>
</protein>
<evidence type="ECO:0000313" key="3">
    <source>
        <dbReference type="Proteomes" id="UP000815677"/>
    </source>
</evidence>
<gene>
    <name evidence="2" type="ORF">MCHLO_12731</name>
</gene>
<dbReference type="EMBL" id="DF849199">
    <property type="protein sequence ID" value="GAT56027.1"/>
    <property type="molecule type" value="Genomic_DNA"/>
</dbReference>
<accession>A0ABQ0LY96</accession>